<keyword evidence="1" id="KW-0472">Membrane</keyword>
<sequence>VSTYLYAVEGSILFVFNSFAVFRYLRDSNLRVQRDSLLIVGCLIFDTLFGITYMSSGFYRIPFLFKYKDFPAVTKWQCIGTPALLFIIITPTA</sequence>
<feature type="transmembrane region" description="Helical" evidence="1">
    <location>
        <begin position="6"/>
        <end position="25"/>
    </location>
</feature>
<evidence type="ECO:0000256" key="1">
    <source>
        <dbReference type="SAM" id="Phobius"/>
    </source>
</evidence>
<proteinExistence type="predicted"/>
<dbReference type="EMBL" id="WIXE01017547">
    <property type="protein sequence ID" value="KAK5971636.1"/>
    <property type="molecule type" value="Genomic_DNA"/>
</dbReference>
<reference evidence="2 3" key="1">
    <citation type="submission" date="2019-10" db="EMBL/GenBank/DDBJ databases">
        <title>Assembly and Annotation for the nematode Trichostrongylus colubriformis.</title>
        <authorList>
            <person name="Martin J."/>
        </authorList>
    </citation>
    <scope>NUCLEOTIDE SEQUENCE [LARGE SCALE GENOMIC DNA]</scope>
    <source>
        <strain evidence="2">G859</strain>
        <tissue evidence="2">Whole worm</tissue>
    </source>
</reference>
<organism evidence="2 3">
    <name type="scientific">Trichostrongylus colubriformis</name>
    <name type="common">Black scour worm</name>
    <dbReference type="NCBI Taxonomy" id="6319"/>
    <lineage>
        <taxon>Eukaryota</taxon>
        <taxon>Metazoa</taxon>
        <taxon>Ecdysozoa</taxon>
        <taxon>Nematoda</taxon>
        <taxon>Chromadorea</taxon>
        <taxon>Rhabditida</taxon>
        <taxon>Rhabditina</taxon>
        <taxon>Rhabditomorpha</taxon>
        <taxon>Strongyloidea</taxon>
        <taxon>Trichostrongylidae</taxon>
        <taxon>Trichostrongylus</taxon>
    </lineage>
</organism>
<feature type="non-terminal residue" evidence="2">
    <location>
        <position position="1"/>
    </location>
</feature>
<evidence type="ECO:0000313" key="3">
    <source>
        <dbReference type="Proteomes" id="UP001331761"/>
    </source>
</evidence>
<keyword evidence="1" id="KW-1133">Transmembrane helix</keyword>
<keyword evidence="3" id="KW-1185">Reference proteome</keyword>
<keyword evidence="1" id="KW-0812">Transmembrane</keyword>
<comment type="caution">
    <text evidence="2">The sequence shown here is derived from an EMBL/GenBank/DDBJ whole genome shotgun (WGS) entry which is preliminary data.</text>
</comment>
<gene>
    <name evidence="2" type="ORF">GCK32_008066</name>
</gene>
<accession>A0AAN8F1R9</accession>
<dbReference type="Proteomes" id="UP001331761">
    <property type="component" value="Unassembled WGS sequence"/>
</dbReference>
<evidence type="ECO:0000313" key="2">
    <source>
        <dbReference type="EMBL" id="KAK5971636.1"/>
    </source>
</evidence>
<dbReference type="AlphaFoldDB" id="A0AAN8F1R9"/>
<feature type="transmembrane region" description="Helical" evidence="1">
    <location>
        <begin position="37"/>
        <end position="59"/>
    </location>
</feature>
<name>A0AAN8F1R9_TRICO</name>
<protein>
    <submittedName>
        <fullName evidence="2">Uncharacterized protein</fullName>
    </submittedName>
</protein>
<feature type="non-terminal residue" evidence="2">
    <location>
        <position position="93"/>
    </location>
</feature>